<dbReference type="OrthoDB" id="1689604at2"/>
<dbReference type="EMBL" id="JRMW01000026">
    <property type="protein sequence ID" value="KGF04663.1"/>
    <property type="molecule type" value="Genomic_DNA"/>
</dbReference>
<evidence type="ECO:0000313" key="3">
    <source>
        <dbReference type="Proteomes" id="UP000029579"/>
    </source>
</evidence>
<keyword evidence="1" id="KW-0732">Signal</keyword>
<comment type="caution">
    <text evidence="2">The sequence shown here is derived from an EMBL/GenBank/DDBJ whole genome shotgun (WGS) entry which is preliminary data.</text>
</comment>
<dbReference type="AlphaFoldDB" id="A0A095X4A1"/>
<proteinExistence type="predicted"/>
<evidence type="ECO:0000313" key="2">
    <source>
        <dbReference type="EMBL" id="KGF04663.1"/>
    </source>
</evidence>
<sequence length="347" mass="39592">MKKKFLAGALALIFLIPNASAFADEKDVAGSDDFKGDYTYEDGMYLPALYHFGVTKGRQVHPYGASKVGKISQKEKKAVLQRPKVKKLIKLYNKYYQNLIVWYKFGDKNMARWKEVKTMTDPVFGKFTKASWVDHYEKWAITLQNARDYFNSLGLADSDFTNEKTLKMIYKPELSFEKIESCGAEDTIVFNQGISSAKLDAQSRELTDANGGKLVKKLVENLDGYELGEPTEVLGKSKSGAYDQRLFVEIYLTRDDSQILFQMAGKDEETWSDYSLKDKKISNFYGQEMLLSSYKEGGLYRAEFKDLDNEYLVESSGISEDEFLVILRSFIANIRNVSALSSMKLEF</sequence>
<protein>
    <submittedName>
        <fullName evidence="2">Uncharacterized protein</fullName>
    </submittedName>
</protein>
<name>A0A095X4A1_9FIRM</name>
<reference evidence="2 3" key="1">
    <citation type="submission" date="2014-07" db="EMBL/GenBank/DDBJ databases">
        <authorList>
            <person name="McCorrison J."/>
            <person name="Sanka R."/>
            <person name="Torralba M."/>
            <person name="Gillis M."/>
            <person name="Haft D.H."/>
            <person name="Methe B."/>
            <person name="Sutton G."/>
            <person name="Nelson K.E."/>
        </authorList>
    </citation>
    <scope>NUCLEOTIDE SEQUENCE [LARGE SCALE GENOMIC DNA]</scope>
    <source>
        <strain evidence="2 3">S7-1-13</strain>
    </source>
</reference>
<feature type="signal peptide" evidence="1">
    <location>
        <begin position="1"/>
        <end position="23"/>
    </location>
</feature>
<dbReference type="Proteomes" id="UP000029579">
    <property type="component" value="Unassembled WGS sequence"/>
</dbReference>
<accession>A0A095X4A1</accession>
<gene>
    <name evidence="2" type="ORF">HMPREF1630_03270</name>
</gene>
<evidence type="ECO:0000256" key="1">
    <source>
        <dbReference type="SAM" id="SignalP"/>
    </source>
</evidence>
<dbReference type="RefSeq" id="WP_004827910.1">
    <property type="nucleotide sequence ID" value="NZ_JRMW01000026.1"/>
</dbReference>
<feature type="chain" id="PRO_5001913201" evidence="1">
    <location>
        <begin position="24"/>
        <end position="347"/>
    </location>
</feature>
<organism evidence="2 3">
    <name type="scientific">Anaerococcus lactolyticus S7-1-13</name>
    <dbReference type="NCBI Taxonomy" id="1284686"/>
    <lineage>
        <taxon>Bacteria</taxon>
        <taxon>Bacillati</taxon>
        <taxon>Bacillota</taxon>
        <taxon>Tissierellia</taxon>
        <taxon>Tissierellales</taxon>
        <taxon>Peptoniphilaceae</taxon>
        <taxon>Anaerococcus</taxon>
    </lineage>
</organism>